<evidence type="ECO:0000259" key="2">
    <source>
        <dbReference type="SMART" id="SM00860"/>
    </source>
</evidence>
<dbReference type="Pfam" id="PF09346">
    <property type="entry name" value="SMI1_KNR4"/>
    <property type="match status" value="1"/>
</dbReference>
<feature type="compositionally biased region" description="Polar residues" evidence="1">
    <location>
        <begin position="482"/>
        <end position="496"/>
    </location>
</feature>
<feature type="region of interest" description="Disordered" evidence="1">
    <location>
        <begin position="319"/>
        <end position="344"/>
    </location>
</feature>
<dbReference type="Gene3D" id="2.170.190.11">
    <property type="entry name" value="Molybdopterin biosynthesis moea protein, domain 3"/>
    <property type="match status" value="1"/>
</dbReference>
<dbReference type="Pfam" id="PF03453">
    <property type="entry name" value="MoeA_N"/>
    <property type="match status" value="1"/>
</dbReference>
<sequence>MQLPSTMSDHENFPFWLTQAYEYCRRAVPGAMQCETVPIEDAIMRVTATDVFAPENVPPVSLAAVEGYALRASDTAHATRRAPVELDFAFSRRALASPTSSPEARAIGPQCAVDVPPYFPLPGNADAVVAECDLEITHRGARSFLRLHAPVSPGQHVIAPGSEYRKGCLLLSKGSRITAERQVALIAAGVRDIEVTKRPRIGVVIVGYEQRPPGAARAPWQRPDASGPYIRAILRRWGYEVPAVEYIEPPNMTLPLLEVHQDEYAFKKKLVDLAQRHDLIVGAGLPAVPPFQRLGLNAQPMYSNDETIVDIKQTPAGRFNFGSSADRSPPTKTTLPYTRPDGAQSGTRVLTHYDQATLINLPGHTSAAAMLMHAIVPRVLDLLEHAATPGPVWETAVTGHLVERDVQLNAMRWGNLYRNADGNALVRLLPSGADGSISGVVRADVLVAIPAADHPLPAGSSVLFLRLDRVCPDMPAPDDDTTITGTATSPPSTVGGNQDLADDADVAPTDLRETWQRLETDFADDSARLPGGLNGPASDDEIATLEAALETTLPDAFVSSLRIHNGQADPRDEFSGNDALLSSREIVAQWRIWKGLVDGGDFDGVTSEPDPGIRDNWYNLKWIPFTHDGSGNHLCLDLDPAEGGGVGQVIRVWHDDGRRERIADGFAEWLAHVAAK</sequence>
<dbReference type="RefSeq" id="WP_301755620.1">
    <property type="nucleotide sequence ID" value="NZ_JAUJSQ010000004.1"/>
</dbReference>
<dbReference type="Gene3D" id="3.40.1580.10">
    <property type="entry name" value="SMI1/KNR4-like"/>
    <property type="match status" value="1"/>
</dbReference>
<comment type="caution">
    <text evidence="3">The sequence shown here is derived from an EMBL/GenBank/DDBJ whole genome shotgun (WGS) entry which is preliminary data.</text>
</comment>
<feature type="domain" description="Knr4/Smi1-like" evidence="2">
    <location>
        <begin position="536"/>
        <end position="672"/>
    </location>
</feature>
<accession>A0ABT8PDN5</accession>
<reference evidence="3" key="1">
    <citation type="submission" date="2023-07" db="EMBL/GenBank/DDBJ databases">
        <title>A collection of bacterial strains from the Burkholderia cepacia Research Laboratory and Repository.</title>
        <authorList>
            <person name="Lipuma J."/>
            <person name="Spilker T."/>
            <person name="Caverly L."/>
        </authorList>
    </citation>
    <scope>NUCLEOTIDE SEQUENCE</scope>
    <source>
        <strain evidence="3">AU42020</strain>
    </source>
</reference>
<feature type="region of interest" description="Disordered" evidence="1">
    <location>
        <begin position="476"/>
        <end position="499"/>
    </location>
</feature>
<proteinExistence type="predicted"/>
<dbReference type="EMBL" id="JAUJSQ010000004">
    <property type="protein sequence ID" value="MDN7932583.1"/>
    <property type="molecule type" value="Genomic_DNA"/>
</dbReference>
<gene>
    <name evidence="3" type="ORF">QZM52_14940</name>
</gene>
<evidence type="ECO:0000313" key="4">
    <source>
        <dbReference type="Proteomes" id="UP001171606"/>
    </source>
</evidence>
<feature type="compositionally biased region" description="Polar residues" evidence="1">
    <location>
        <begin position="321"/>
        <end position="336"/>
    </location>
</feature>
<organism evidence="3 4">
    <name type="scientific">Burkholderia metallica</name>
    <dbReference type="NCBI Taxonomy" id="488729"/>
    <lineage>
        <taxon>Bacteria</taxon>
        <taxon>Pseudomonadati</taxon>
        <taxon>Pseudomonadota</taxon>
        <taxon>Betaproteobacteria</taxon>
        <taxon>Burkholderiales</taxon>
        <taxon>Burkholderiaceae</taxon>
        <taxon>Burkholderia</taxon>
        <taxon>Burkholderia cepacia complex</taxon>
    </lineage>
</organism>
<dbReference type="Proteomes" id="UP001171606">
    <property type="component" value="Unassembled WGS sequence"/>
</dbReference>
<protein>
    <submittedName>
        <fullName evidence="3">SMI1/KNR4 family protein</fullName>
    </submittedName>
</protein>
<dbReference type="SUPFAM" id="SSF63867">
    <property type="entry name" value="MoeA C-terminal domain-like"/>
    <property type="match status" value="1"/>
</dbReference>
<dbReference type="Gene3D" id="3.40.980.10">
    <property type="entry name" value="MoaB/Mog-like domain"/>
    <property type="match status" value="2"/>
</dbReference>
<evidence type="ECO:0000256" key="1">
    <source>
        <dbReference type="SAM" id="MobiDB-lite"/>
    </source>
</evidence>
<dbReference type="Gene3D" id="3.90.105.10">
    <property type="entry name" value="Molybdopterin biosynthesis moea protein, domain 2"/>
    <property type="match status" value="1"/>
</dbReference>
<dbReference type="InterPro" id="IPR051873">
    <property type="entry name" value="KNR4/SMI1_regulator"/>
</dbReference>
<dbReference type="InterPro" id="IPR036688">
    <property type="entry name" value="MoeA_C_domain_IV_sf"/>
</dbReference>
<dbReference type="SUPFAM" id="SSF53218">
    <property type="entry name" value="Molybdenum cofactor biosynthesis proteins"/>
    <property type="match status" value="1"/>
</dbReference>
<dbReference type="SUPFAM" id="SSF160631">
    <property type="entry name" value="SMI1/KNR4-like"/>
    <property type="match status" value="1"/>
</dbReference>
<dbReference type="PANTHER" id="PTHR47432:SF1">
    <property type="entry name" value="CELL WALL ASSEMBLY REGULATOR SMI1"/>
    <property type="match status" value="1"/>
</dbReference>
<dbReference type="SUPFAM" id="SSF63882">
    <property type="entry name" value="MoeA N-terminal region -like"/>
    <property type="match status" value="1"/>
</dbReference>
<dbReference type="InterPro" id="IPR037883">
    <property type="entry name" value="Knr4/Smi1-like_sf"/>
</dbReference>
<dbReference type="PANTHER" id="PTHR47432">
    <property type="entry name" value="CELL WALL ASSEMBLY REGULATOR SMI1"/>
    <property type="match status" value="1"/>
</dbReference>
<name>A0ABT8PDN5_9BURK</name>
<dbReference type="Gene3D" id="2.40.340.10">
    <property type="entry name" value="MoeA, C-terminal, domain IV"/>
    <property type="match status" value="1"/>
</dbReference>
<dbReference type="InterPro" id="IPR036135">
    <property type="entry name" value="MoeA_linker/N_sf"/>
</dbReference>
<dbReference type="InterPro" id="IPR018958">
    <property type="entry name" value="Knr4/Smi1-like_dom"/>
</dbReference>
<dbReference type="InterPro" id="IPR005110">
    <property type="entry name" value="MoeA_linker/N"/>
</dbReference>
<evidence type="ECO:0000313" key="3">
    <source>
        <dbReference type="EMBL" id="MDN7932583.1"/>
    </source>
</evidence>
<dbReference type="SMART" id="SM00860">
    <property type="entry name" value="SMI1_KNR4"/>
    <property type="match status" value="1"/>
</dbReference>
<keyword evidence="4" id="KW-1185">Reference proteome</keyword>
<dbReference type="InterPro" id="IPR036425">
    <property type="entry name" value="MoaB/Mog-like_dom_sf"/>
</dbReference>